<protein>
    <submittedName>
        <fullName evidence="3">Uncharacterized protein</fullName>
    </submittedName>
</protein>
<evidence type="ECO:0000256" key="1">
    <source>
        <dbReference type="SAM" id="Phobius"/>
    </source>
</evidence>
<dbReference type="EMBL" id="HG710366">
    <property type="protein sequence ID" value="CDJ46364.1"/>
    <property type="molecule type" value="Genomic_DNA"/>
</dbReference>
<evidence type="ECO:0000313" key="3">
    <source>
        <dbReference type="EMBL" id="CDJ46364.1"/>
    </source>
</evidence>
<feature type="signal peptide" evidence="2">
    <location>
        <begin position="1"/>
        <end position="18"/>
    </location>
</feature>
<gene>
    <name evidence="3" type="ORF">EBH_0065880</name>
</gene>
<dbReference type="AlphaFoldDB" id="U6LCS7"/>
<keyword evidence="4" id="KW-1185">Reference proteome</keyword>
<reference evidence="3" key="1">
    <citation type="submission" date="2013-10" db="EMBL/GenBank/DDBJ databases">
        <title>Genomic analysis of the causative agents of coccidiosis in chickens.</title>
        <authorList>
            <person name="Reid A.J."/>
            <person name="Blake D."/>
            <person name="Billington K."/>
            <person name="Browne H."/>
            <person name="Dunn M."/>
            <person name="Hung S."/>
            <person name="Kawahara F."/>
            <person name="Miranda-Saavedra D."/>
            <person name="Mourier T."/>
            <person name="Nagra H."/>
            <person name="Otto T.D."/>
            <person name="Rawlings N."/>
            <person name="Sanchez A."/>
            <person name="Sanders M."/>
            <person name="Subramaniam C."/>
            <person name="Tay Y."/>
            <person name="Dear P."/>
            <person name="Doerig C."/>
            <person name="Gruber A."/>
            <person name="Parkinson J."/>
            <person name="Shirley M."/>
            <person name="Wan K.L."/>
            <person name="Berriman M."/>
            <person name="Tomley F."/>
            <person name="Pain A."/>
        </authorList>
    </citation>
    <scope>NUCLEOTIDE SEQUENCE [LARGE SCALE GENOMIC DNA]</scope>
    <source>
        <strain evidence="3">Houghton</strain>
    </source>
</reference>
<keyword evidence="1" id="KW-0812">Transmembrane</keyword>
<keyword evidence="1" id="KW-0472">Membrane</keyword>
<name>U6LCS7_9EIME</name>
<reference evidence="3" key="2">
    <citation type="submission" date="2013-10" db="EMBL/GenBank/DDBJ databases">
        <authorList>
            <person name="Aslett M."/>
        </authorList>
    </citation>
    <scope>NUCLEOTIDE SEQUENCE [LARGE SCALE GENOMIC DNA]</scope>
    <source>
        <strain evidence="3">Houghton</strain>
    </source>
</reference>
<feature type="transmembrane region" description="Helical" evidence="1">
    <location>
        <begin position="62"/>
        <end position="85"/>
    </location>
</feature>
<organism evidence="3 4">
    <name type="scientific">Eimeria brunetti</name>
    <dbReference type="NCBI Taxonomy" id="51314"/>
    <lineage>
        <taxon>Eukaryota</taxon>
        <taxon>Sar</taxon>
        <taxon>Alveolata</taxon>
        <taxon>Apicomplexa</taxon>
        <taxon>Conoidasida</taxon>
        <taxon>Coccidia</taxon>
        <taxon>Eucoccidiorida</taxon>
        <taxon>Eimeriorina</taxon>
        <taxon>Eimeriidae</taxon>
        <taxon>Eimeria</taxon>
    </lineage>
</organism>
<accession>U6LCS7</accession>
<sequence length="137" mass="14770">MRCFTALFIASMALLAGATDPIKVRATPVPSAETNPLHSGTLTMGQETSTQLQRRGGMKFPLVAVAILASTVAIQFLVLQCFMALQSGRSAGGYGVNRRRLAEGGRDSCNVGPGEREYDIRPCAGLDRQQDSMPRRR</sequence>
<keyword evidence="2" id="KW-0732">Signal</keyword>
<keyword evidence="1" id="KW-1133">Transmembrane helix</keyword>
<proteinExistence type="predicted"/>
<feature type="chain" id="PRO_5004674318" evidence="2">
    <location>
        <begin position="19"/>
        <end position="137"/>
    </location>
</feature>
<dbReference type="VEuPathDB" id="ToxoDB:EBH_0065880"/>
<dbReference type="OrthoDB" id="10640424at2759"/>
<evidence type="ECO:0000313" key="4">
    <source>
        <dbReference type="Proteomes" id="UP000030750"/>
    </source>
</evidence>
<evidence type="ECO:0000256" key="2">
    <source>
        <dbReference type="SAM" id="SignalP"/>
    </source>
</evidence>
<dbReference type="Proteomes" id="UP000030750">
    <property type="component" value="Unassembled WGS sequence"/>
</dbReference>